<dbReference type="STRING" id="240159.A0A4U5TZM1"/>
<gene>
    <name evidence="2" type="ORF">D9C73_000487</name>
</gene>
<dbReference type="GO" id="GO:0016799">
    <property type="term" value="F:hydrolase activity, hydrolyzing N-glycosyl compounds"/>
    <property type="evidence" value="ECO:0007669"/>
    <property type="project" value="InterPro"/>
</dbReference>
<name>A0A4U5TZM1_COLLU</name>
<dbReference type="Proteomes" id="UP000298787">
    <property type="component" value="Chromosome 1"/>
</dbReference>
<feature type="region of interest" description="Disordered" evidence="1">
    <location>
        <begin position="72"/>
        <end position="122"/>
    </location>
</feature>
<organism evidence="2 3">
    <name type="scientific">Collichthys lucidus</name>
    <name type="common">Big head croaker</name>
    <name type="synonym">Sciaena lucida</name>
    <dbReference type="NCBI Taxonomy" id="240159"/>
    <lineage>
        <taxon>Eukaryota</taxon>
        <taxon>Metazoa</taxon>
        <taxon>Chordata</taxon>
        <taxon>Craniata</taxon>
        <taxon>Vertebrata</taxon>
        <taxon>Euteleostomi</taxon>
        <taxon>Actinopterygii</taxon>
        <taxon>Neopterygii</taxon>
        <taxon>Teleostei</taxon>
        <taxon>Neoteleostei</taxon>
        <taxon>Acanthomorphata</taxon>
        <taxon>Eupercaria</taxon>
        <taxon>Sciaenidae</taxon>
        <taxon>Collichthys</taxon>
    </lineage>
</organism>
<dbReference type="EMBL" id="CM014078">
    <property type="protein sequence ID" value="TKS66431.1"/>
    <property type="molecule type" value="Genomic_DNA"/>
</dbReference>
<dbReference type="InterPro" id="IPR036452">
    <property type="entry name" value="Ribo_hydro-like"/>
</dbReference>
<evidence type="ECO:0000313" key="2">
    <source>
        <dbReference type="EMBL" id="TKS66431.1"/>
    </source>
</evidence>
<accession>A0A4U5TZM1</accession>
<dbReference type="AlphaFoldDB" id="A0A4U5TZM1"/>
<protein>
    <submittedName>
        <fullName evidence="2">Uncharacterized protein</fullName>
    </submittedName>
</protein>
<proteinExistence type="predicted"/>
<reference evidence="2 3" key="1">
    <citation type="submission" date="2019-01" db="EMBL/GenBank/DDBJ databases">
        <title>Genome Assembly of Collichthys lucidus.</title>
        <authorList>
            <person name="Cai M."/>
            <person name="Xiao S."/>
        </authorList>
    </citation>
    <scope>NUCLEOTIDE SEQUENCE [LARGE SCALE GENOMIC DNA]</scope>
    <source>
        <strain evidence="2">JT15FE1705JMU</strain>
        <tissue evidence="2">Muscle</tissue>
    </source>
</reference>
<keyword evidence="3" id="KW-1185">Reference proteome</keyword>
<feature type="compositionally biased region" description="Low complexity" evidence="1">
    <location>
        <begin position="92"/>
        <end position="109"/>
    </location>
</feature>
<evidence type="ECO:0000313" key="3">
    <source>
        <dbReference type="Proteomes" id="UP000298787"/>
    </source>
</evidence>
<feature type="compositionally biased region" description="Polar residues" evidence="1">
    <location>
        <begin position="75"/>
        <end position="91"/>
    </location>
</feature>
<sequence>MIIFILSPPQSFVDVWLAQDTDKARFMDKISRHTRTTERYQKELVAGPGFNSCDTYALAAAIDDALVTESEESKSVTVHQLRSSTQEPNGKSTESSESRATARRASLLRVNQRPSPTQPDVD</sequence>
<dbReference type="Gene3D" id="3.90.245.10">
    <property type="entry name" value="Ribonucleoside hydrolase-like"/>
    <property type="match status" value="1"/>
</dbReference>
<evidence type="ECO:0000256" key="1">
    <source>
        <dbReference type="SAM" id="MobiDB-lite"/>
    </source>
</evidence>